<dbReference type="Pfam" id="PF01734">
    <property type="entry name" value="Patatin"/>
    <property type="match status" value="1"/>
</dbReference>
<evidence type="ECO:0000259" key="4">
    <source>
        <dbReference type="PROSITE" id="PS51635"/>
    </source>
</evidence>
<reference evidence="5" key="1">
    <citation type="submission" date="2016-10" db="EMBL/GenBank/DDBJ databases">
        <authorList>
            <person name="de Groot N.N."/>
        </authorList>
    </citation>
    <scope>NUCLEOTIDE SEQUENCE</scope>
</reference>
<dbReference type="PANTHER" id="PTHR14226:SF76">
    <property type="entry name" value="NTE FAMILY PROTEIN RSSA"/>
    <property type="match status" value="1"/>
</dbReference>
<sequence length="299" mass="33034">MKQKKKMLSLVLGSGGARGYAHIGVIEALLAQDYEIKSISGSSMGALIGGLYACGKLDAYKEWVLELDFLDVAKLVDFSFTGKGIIQGDKIFHVIEEMIGDVLIEELPIAFTAVATNLLKQKEVWLQKGKVIEAIRASIAIPTIFTPKKIGNRYLVDGGVLNPLPIAPTIADDTDMTIAVSLSATTSKTYNIPVPEKELEKASGMENLILEMKKKAEALIVRDRKKEFNEMDMFDIIGRTIDVMQNSVQECKMAGYTPDMIIGISKDACGFYEFNRAYEIIELGRMIAKEHLEKSKTDI</sequence>
<dbReference type="AlphaFoldDB" id="A0A1W1BGM5"/>
<dbReference type="PROSITE" id="PS51635">
    <property type="entry name" value="PNPLA"/>
    <property type="match status" value="1"/>
</dbReference>
<dbReference type="InterPro" id="IPR016035">
    <property type="entry name" value="Acyl_Trfase/lysoPLipase"/>
</dbReference>
<organism evidence="5">
    <name type="scientific">hydrothermal vent metagenome</name>
    <dbReference type="NCBI Taxonomy" id="652676"/>
    <lineage>
        <taxon>unclassified sequences</taxon>
        <taxon>metagenomes</taxon>
        <taxon>ecological metagenomes</taxon>
    </lineage>
</organism>
<keyword evidence="2" id="KW-0442">Lipid degradation</keyword>
<dbReference type="InterPro" id="IPR050301">
    <property type="entry name" value="NTE"/>
</dbReference>
<dbReference type="InterPro" id="IPR002641">
    <property type="entry name" value="PNPLA_dom"/>
</dbReference>
<protein>
    <submittedName>
        <fullName evidence="5">UPF0028 protein YchK</fullName>
    </submittedName>
</protein>
<evidence type="ECO:0000313" key="5">
    <source>
        <dbReference type="EMBL" id="SFV52676.1"/>
    </source>
</evidence>
<name>A0A1W1BGM5_9ZZZZ</name>
<proteinExistence type="predicted"/>
<dbReference type="PANTHER" id="PTHR14226">
    <property type="entry name" value="NEUROPATHY TARGET ESTERASE/SWISS CHEESE D.MELANOGASTER"/>
    <property type="match status" value="1"/>
</dbReference>
<evidence type="ECO:0000256" key="1">
    <source>
        <dbReference type="ARBA" id="ARBA00022801"/>
    </source>
</evidence>
<dbReference type="Gene3D" id="3.40.1090.10">
    <property type="entry name" value="Cytosolic phospholipase A2 catalytic domain"/>
    <property type="match status" value="2"/>
</dbReference>
<dbReference type="GO" id="GO:0016787">
    <property type="term" value="F:hydrolase activity"/>
    <property type="evidence" value="ECO:0007669"/>
    <property type="project" value="UniProtKB-KW"/>
</dbReference>
<gene>
    <name evidence="5" type="ORF">MNB_SV-8-1360</name>
</gene>
<accession>A0A1W1BGM5</accession>
<keyword evidence="3" id="KW-0443">Lipid metabolism</keyword>
<dbReference type="GO" id="GO:0016042">
    <property type="term" value="P:lipid catabolic process"/>
    <property type="evidence" value="ECO:0007669"/>
    <property type="project" value="UniProtKB-KW"/>
</dbReference>
<feature type="domain" description="PNPLA" evidence="4">
    <location>
        <begin position="10"/>
        <end position="170"/>
    </location>
</feature>
<keyword evidence="1" id="KW-0378">Hydrolase</keyword>
<dbReference type="SUPFAM" id="SSF52151">
    <property type="entry name" value="FabD/lysophospholipase-like"/>
    <property type="match status" value="1"/>
</dbReference>
<dbReference type="EMBL" id="FPHD01000020">
    <property type="protein sequence ID" value="SFV52676.1"/>
    <property type="molecule type" value="Genomic_DNA"/>
</dbReference>
<evidence type="ECO:0000256" key="3">
    <source>
        <dbReference type="ARBA" id="ARBA00023098"/>
    </source>
</evidence>
<evidence type="ECO:0000256" key="2">
    <source>
        <dbReference type="ARBA" id="ARBA00022963"/>
    </source>
</evidence>